<evidence type="ECO:0000313" key="6">
    <source>
        <dbReference type="EMBL" id="KAK7471230.1"/>
    </source>
</evidence>
<evidence type="ECO:0000313" key="7">
    <source>
        <dbReference type="Proteomes" id="UP001498398"/>
    </source>
</evidence>
<accession>A0ABR1K649</accession>
<dbReference type="PANTHER" id="PTHR24056">
    <property type="entry name" value="CELL DIVISION PROTEIN KINASE"/>
    <property type="match status" value="1"/>
</dbReference>
<evidence type="ECO:0000259" key="5">
    <source>
        <dbReference type="PROSITE" id="PS50011"/>
    </source>
</evidence>
<dbReference type="InterPro" id="IPR011009">
    <property type="entry name" value="Kinase-like_dom_sf"/>
</dbReference>
<evidence type="ECO:0000256" key="1">
    <source>
        <dbReference type="ARBA" id="ARBA00006485"/>
    </source>
</evidence>
<feature type="domain" description="Protein kinase" evidence="5">
    <location>
        <begin position="23"/>
        <end position="422"/>
    </location>
</feature>
<dbReference type="InterPro" id="IPR000719">
    <property type="entry name" value="Prot_kinase_dom"/>
</dbReference>
<dbReference type="SMART" id="SM00220">
    <property type="entry name" value="S_TKc"/>
    <property type="match status" value="1"/>
</dbReference>
<dbReference type="Gene3D" id="1.10.510.10">
    <property type="entry name" value="Transferase(Phosphotransferase) domain 1"/>
    <property type="match status" value="1"/>
</dbReference>
<feature type="region of interest" description="Disordered" evidence="4">
    <location>
        <begin position="267"/>
        <end position="311"/>
    </location>
</feature>
<sequence>MLSSLSDSDSDEIPWVDDRTSTSEDYELLFEGIASTVSKTLASVDGSEPRWIVVKSATTIKKFSKEPHDIVKEARILRQLNEHGGHINIISIIEAIPDPGQRMMNIWMPYIPLSLDQLLDSPAFVPIPHTTRFTLLVRSLFVQILSALAYLHALGIAHRDVKPTNILLTKEGQVQLIDFGIVYDGTKDEGKNEVSTEPEEDKPAWPKDLWPEERGKMYFQVSTGPYRAPELLFATRDYNAFAADLWSVGCVFAEFFMPFFTPPESESGTTVGSPWSRPGPSSSTFQPPFFSSPQEKSQDPPTRLALFSPPQPHAEGGMGEIQLAFNIWKVFGTPNEERWPGYSQLPDSGRVLWKEVEGCGLRGKLDLAGLGSITESEGDVNQESEIKNTTEADLVLDLLSRLLVYSPEKRIQAKEAMLLRLFTSAPLSKGHVGSPVLLLPPSYPRDSLPEELQGLVVYSYDLGSASSVEISTSLAVALGDLLAEVLDRNTDRI</sequence>
<dbReference type="EMBL" id="JBANRG010000002">
    <property type="protein sequence ID" value="KAK7471230.1"/>
    <property type="molecule type" value="Genomic_DNA"/>
</dbReference>
<proteinExistence type="inferred from homology"/>
<feature type="region of interest" description="Disordered" evidence="4">
    <location>
        <begin position="188"/>
        <end position="207"/>
    </location>
</feature>
<keyword evidence="7" id="KW-1185">Reference proteome</keyword>
<dbReference type="InterPro" id="IPR050108">
    <property type="entry name" value="CDK"/>
</dbReference>
<organism evidence="6 7">
    <name type="scientific">Marasmiellus scandens</name>
    <dbReference type="NCBI Taxonomy" id="2682957"/>
    <lineage>
        <taxon>Eukaryota</taxon>
        <taxon>Fungi</taxon>
        <taxon>Dikarya</taxon>
        <taxon>Basidiomycota</taxon>
        <taxon>Agaricomycotina</taxon>
        <taxon>Agaricomycetes</taxon>
        <taxon>Agaricomycetidae</taxon>
        <taxon>Agaricales</taxon>
        <taxon>Marasmiineae</taxon>
        <taxon>Omphalotaceae</taxon>
        <taxon>Marasmiellus</taxon>
    </lineage>
</organism>
<dbReference type="Pfam" id="PF00069">
    <property type="entry name" value="Pkinase"/>
    <property type="match status" value="1"/>
</dbReference>
<keyword evidence="2" id="KW-0547">Nucleotide-binding</keyword>
<comment type="caution">
    <text evidence="6">The sequence shown here is derived from an EMBL/GenBank/DDBJ whole genome shotgun (WGS) entry which is preliminary data.</text>
</comment>
<dbReference type="PROSITE" id="PS50011">
    <property type="entry name" value="PROTEIN_KINASE_DOM"/>
    <property type="match status" value="1"/>
</dbReference>
<dbReference type="Proteomes" id="UP001498398">
    <property type="component" value="Unassembled WGS sequence"/>
</dbReference>
<name>A0ABR1K649_9AGAR</name>
<comment type="similarity">
    <text evidence="1">Belongs to the protein kinase superfamily. CMGC Ser/Thr protein kinase family. CDC2/CDKX subfamily.</text>
</comment>
<evidence type="ECO:0000256" key="2">
    <source>
        <dbReference type="ARBA" id="ARBA00022741"/>
    </source>
</evidence>
<reference evidence="6 7" key="1">
    <citation type="submission" date="2024-01" db="EMBL/GenBank/DDBJ databases">
        <title>A draft genome for the cacao thread blight pathogen Marasmiellus scandens.</title>
        <authorList>
            <person name="Baruah I.K."/>
            <person name="Leung J."/>
            <person name="Bukari Y."/>
            <person name="Amoako-Attah I."/>
            <person name="Meinhardt L.W."/>
            <person name="Bailey B.A."/>
            <person name="Cohen S.P."/>
        </authorList>
    </citation>
    <scope>NUCLEOTIDE SEQUENCE [LARGE SCALE GENOMIC DNA]</scope>
    <source>
        <strain evidence="6 7">GH-19</strain>
    </source>
</reference>
<evidence type="ECO:0000256" key="4">
    <source>
        <dbReference type="SAM" id="MobiDB-lite"/>
    </source>
</evidence>
<evidence type="ECO:0000256" key="3">
    <source>
        <dbReference type="ARBA" id="ARBA00022840"/>
    </source>
</evidence>
<dbReference type="InterPro" id="IPR008271">
    <property type="entry name" value="Ser/Thr_kinase_AS"/>
</dbReference>
<feature type="compositionally biased region" description="Low complexity" evidence="4">
    <location>
        <begin position="272"/>
        <end position="295"/>
    </location>
</feature>
<protein>
    <recommendedName>
        <fullName evidence="5">Protein kinase domain-containing protein</fullName>
    </recommendedName>
</protein>
<keyword evidence="3" id="KW-0067">ATP-binding</keyword>
<gene>
    <name evidence="6" type="ORF">VKT23_002638</name>
</gene>
<dbReference type="PROSITE" id="PS00108">
    <property type="entry name" value="PROTEIN_KINASE_ST"/>
    <property type="match status" value="1"/>
</dbReference>
<dbReference type="SUPFAM" id="SSF56112">
    <property type="entry name" value="Protein kinase-like (PK-like)"/>
    <property type="match status" value="1"/>
</dbReference>